<keyword evidence="6 16" id="KW-0808">Transferase</keyword>
<protein>
    <recommendedName>
        <fullName evidence="5 12">Galactose-1-phosphate uridylyltransferase</fullName>
        <ecNumber evidence="4 12">2.7.7.12</ecNumber>
    </recommendedName>
</protein>
<evidence type="ECO:0000256" key="11">
    <source>
        <dbReference type="ARBA" id="ARBA00023277"/>
    </source>
</evidence>
<dbReference type="InterPro" id="IPR005850">
    <property type="entry name" value="GalP_Utransf_C"/>
</dbReference>
<name>A0A0P6XTQ7_9CHLR</name>
<evidence type="ECO:0000256" key="14">
    <source>
        <dbReference type="PIRSR" id="PIRSR000808-3"/>
    </source>
</evidence>
<feature type="domain" description="Galactose-1-phosphate uridyl transferase N-terminal" evidence="17">
    <location>
        <begin position="7"/>
        <end position="176"/>
    </location>
</feature>
<evidence type="ECO:0000256" key="3">
    <source>
        <dbReference type="ARBA" id="ARBA00010951"/>
    </source>
</evidence>
<dbReference type="InterPro" id="IPR019779">
    <property type="entry name" value="GalP_UDPtransf1_His-AS"/>
</dbReference>
<dbReference type="NCBIfam" id="TIGR00209">
    <property type="entry name" value="galT_1"/>
    <property type="match status" value="1"/>
</dbReference>
<evidence type="ECO:0000256" key="1">
    <source>
        <dbReference type="ARBA" id="ARBA00001107"/>
    </source>
</evidence>
<dbReference type="UniPathway" id="UPA00214"/>
<keyword evidence="9 14" id="KW-0862">Zinc</keyword>
<dbReference type="PANTHER" id="PTHR11943:SF1">
    <property type="entry name" value="GALACTOSE-1-PHOSPHATE URIDYLYLTRANSFERASE"/>
    <property type="match status" value="1"/>
</dbReference>
<dbReference type="Gene3D" id="3.30.428.10">
    <property type="entry name" value="HIT-like"/>
    <property type="match status" value="2"/>
</dbReference>
<keyword evidence="15" id="KW-0408">Iron</keyword>
<keyword evidence="10 16" id="KW-0299">Galactose metabolism</keyword>
<comment type="caution">
    <text evidence="19">The sequence shown here is derived from an EMBL/GenBank/DDBJ whole genome shotgun (WGS) entry which is preliminary data.</text>
</comment>
<feature type="binding site" evidence="15">
    <location>
        <position position="281"/>
    </location>
    <ligand>
        <name>Fe cation</name>
        <dbReference type="ChEBI" id="CHEBI:24875"/>
    </ligand>
</feature>
<dbReference type="InterPro" id="IPR001937">
    <property type="entry name" value="GalP_UDPtransf1"/>
</dbReference>
<keyword evidence="20" id="KW-1185">Reference proteome</keyword>
<evidence type="ECO:0000259" key="17">
    <source>
        <dbReference type="Pfam" id="PF01087"/>
    </source>
</evidence>
<feature type="binding site" evidence="14">
    <location>
        <position position="164"/>
    </location>
    <ligand>
        <name>Zn(2+)</name>
        <dbReference type="ChEBI" id="CHEBI:29105"/>
    </ligand>
</feature>
<dbReference type="GO" id="GO:0008108">
    <property type="term" value="F:UDP-glucose:hexose-1-phosphate uridylyltransferase activity"/>
    <property type="evidence" value="ECO:0007669"/>
    <property type="project" value="UniProtKB-UniRule"/>
</dbReference>
<feature type="binding site" evidence="15">
    <location>
        <position position="298"/>
    </location>
    <ligand>
        <name>Fe cation</name>
        <dbReference type="ChEBI" id="CHEBI:24875"/>
    </ligand>
</feature>
<evidence type="ECO:0000256" key="9">
    <source>
        <dbReference type="ARBA" id="ARBA00022833"/>
    </source>
</evidence>
<dbReference type="PIRSF" id="PIRSF000808">
    <property type="entry name" value="GalT"/>
    <property type="match status" value="1"/>
</dbReference>
<comment type="similarity">
    <text evidence="3 16">Belongs to the galactose-1-phosphate uridylyltransferase type 1 family.</text>
</comment>
<proteinExistence type="inferred from homology"/>
<gene>
    <name evidence="19" type="ORF">ADN01_14740</name>
</gene>
<evidence type="ECO:0000256" key="13">
    <source>
        <dbReference type="PIRSR" id="PIRSR000808-1"/>
    </source>
</evidence>
<dbReference type="PROSITE" id="PS00117">
    <property type="entry name" value="GAL_P_UDP_TRANSF_I"/>
    <property type="match status" value="1"/>
</dbReference>
<evidence type="ECO:0000256" key="15">
    <source>
        <dbReference type="PIRSR" id="PIRSR000808-4"/>
    </source>
</evidence>
<evidence type="ECO:0000256" key="16">
    <source>
        <dbReference type="RuleBase" id="RU000506"/>
    </source>
</evidence>
<reference evidence="19 20" key="1">
    <citation type="submission" date="2015-07" db="EMBL/GenBank/DDBJ databases">
        <title>Genome sequence of Levilinea saccharolytica DSM 16555.</title>
        <authorList>
            <person name="Hemp J."/>
            <person name="Ward L.M."/>
            <person name="Pace L.A."/>
            <person name="Fischer W.W."/>
        </authorList>
    </citation>
    <scope>NUCLEOTIDE SEQUENCE [LARGE SCALE GENOMIC DNA]</scope>
    <source>
        <strain evidence="19 20">KIBI-1</strain>
    </source>
</reference>
<dbReference type="PATRIC" id="fig|229921.5.peg.949"/>
<dbReference type="Pfam" id="PF01087">
    <property type="entry name" value="GalP_UDP_transf"/>
    <property type="match status" value="1"/>
</dbReference>
<dbReference type="Pfam" id="PF02744">
    <property type="entry name" value="GalP_UDP_tr_C"/>
    <property type="match status" value="1"/>
</dbReference>
<dbReference type="InterPro" id="IPR005849">
    <property type="entry name" value="GalP_Utransf_N"/>
</dbReference>
<dbReference type="GO" id="GO:0008270">
    <property type="term" value="F:zinc ion binding"/>
    <property type="evidence" value="ECO:0007669"/>
    <property type="project" value="InterPro"/>
</dbReference>
<dbReference type="GO" id="GO:0005737">
    <property type="term" value="C:cytoplasm"/>
    <property type="evidence" value="ECO:0007669"/>
    <property type="project" value="TreeGrafter"/>
</dbReference>
<dbReference type="FunFam" id="3.30.428.10:FF:000002">
    <property type="entry name" value="Galactose-1-phosphate uridylyltransferase"/>
    <property type="match status" value="1"/>
</dbReference>
<dbReference type="GO" id="GO:0033499">
    <property type="term" value="P:galactose catabolic process via UDP-galactose, Leloir pathway"/>
    <property type="evidence" value="ECO:0007669"/>
    <property type="project" value="TreeGrafter"/>
</dbReference>
<evidence type="ECO:0000256" key="4">
    <source>
        <dbReference type="ARBA" id="ARBA00012384"/>
    </source>
</evidence>
<keyword evidence="7 16" id="KW-0548">Nucleotidyltransferase</keyword>
<comment type="pathway">
    <text evidence="2 16">Carbohydrate metabolism; galactose metabolism.</text>
</comment>
<evidence type="ECO:0000256" key="7">
    <source>
        <dbReference type="ARBA" id="ARBA00022695"/>
    </source>
</evidence>
<dbReference type="PANTHER" id="PTHR11943">
    <property type="entry name" value="GALACTOSE-1-PHOSPHATE URIDYLYLTRANSFERASE"/>
    <property type="match status" value="1"/>
</dbReference>
<feature type="domain" description="Galactose-1-phosphate uridyl transferase C-terminal" evidence="18">
    <location>
        <begin position="185"/>
        <end position="345"/>
    </location>
</feature>
<accession>A0A0P6XTQ7</accession>
<dbReference type="CDD" id="cd00608">
    <property type="entry name" value="GalT"/>
    <property type="match status" value="1"/>
</dbReference>
<comment type="cofactor">
    <cofactor evidence="15">
        <name>Fe cation</name>
        <dbReference type="ChEBI" id="CHEBI:24875"/>
    </cofactor>
    <text evidence="15">Binds 1 Fe cation per subunit.</text>
</comment>
<evidence type="ECO:0000256" key="5">
    <source>
        <dbReference type="ARBA" id="ARBA00016340"/>
    </source>
</evidence>
<dbReference type="NCBIfam" id="NF008724">
    <property type="entry name" value="PRK11720.1"/>
    <property type="match status" value="1"/>
</dbReference>
<evidence type="ECO:0000259" key="18">
    <source>
        <dbReference type="Pfam" id="PF02744"/>
    </source>
</evidence>
<feature type="active site" description="Tele-UMP-histidine intermediate" evidence="13">
    <location>
        <position position="166"/>
    </location>
</feature>
<dbReference type="FunFam" id="3.30.428.10:FF:000001">
    <property type="entry name" value="Galactose-1-phosphate uridylyltransferase"/>
    <property type="match status" value="1"/>
</dbReference>
<evidence type="ECO:0000313" key="19">
    <source>
        <dbReference type="EMBL" id="KPL78519.1"/>
    </source>
</evidence>
<dbReference type="InterPro" id="IPR036265">
    <property type="entry name" value="HIT-like_sf"/>
</dbReference>
<organism evidence="19 20">
    <name type="scientific">Levilinea saccharolytica</name>
    <dbReference type="NCBI Taxonomy" id="229921"/>
    <lineage>
        <taxon>Bacteria</taxon>
        <taxon>Bacillati</taxon>
        <taxon>Chloroflexota</taxon>
        <taxon>Anaerolineae</taxon>
        <taxon>Anaerolineales</taxon>
        <taxon>Anaerolineaceae</taxon>
        <taxon>Levilinea</taxon>
    </lineage>
</organism>
<dbReference type="EC" id="2.7.7.12" evidence="4 12"/>
<keyword evidence="11 16" id="KW-0119">Carbohydrate metabolism</keyword>
<comment type="cofactor">
    <cofactor evidence="14">
        <name>Zn(2+)</name>
        <dbReference type="ChEBI" id="CHEBI:29105"/>
    </cofactor>
    <text evidence="14">Binds 1 zinc ion per subunit.</text>
</comment>
<dbReference type="Proteomes" id="UP000050501">
    <property type="component" value="Unassembled WGS sequence"/>
</dbReference>
<dbReference type="AlphaFoldDB" id="A0A0P6XTQ7"/>
<evidence type="ECO:0000256" key="10">
    <source>
        <dbReference type="ARBA" id="ARBA00023144"/>
    </source>
</evidence>
<feature type="binding site" evidence="14">
    <location>
        <position position="50"/>
    </location>
    <ligand>
        <name>Zn(2+)</name>
        <dbReference type="ChEBI" id="CHEBI:29105"/>
    </ligand>
</feature>
<feature type="binding site" evidence="15">
    <location>
        <position position="182"/>
    </location>
    <ligand>
        <name>Fe cation</name>
        <dbReference type="ChEBI" id="CHEBI:24875"/>
    </ligand>
</feature>
<keyword evidence="8 14" id="KW-0479">Metal-binding</keyword>
<sequence length="346" mass="39112">MQMNFNRPHRRFNPLNGQWVLVSPHRAQRPWQGQVEKTAAANLPAYDPTCYLCPGNRRNQGADNPKYTGPYVFDNDFPALLPPEPGEEPTDHALFRAEPETGVCRVVCFSPRHDLTLPEMALEDVEAVIRTWSAQTAELGARPEIGYVQVFENKGAVMGCSNPHPHSQIWATGQVPNEPAVEAVQQAAYHQRTGGCLLCDVTAEERARGERVVAQNEHFTAFVPFWAVWPFEVLVTSNAHVTSLPQLSAEQVRGLADVFRQVTIRYDNLFEVSFPYSMGFHQEPFDGQAYPGWHFHAHFYPPLLRSATVRKFMVGFEMLGMPQRDLTAETAAQRLREVSGVHYKQR</sequence>
<dbReference type="EMBL" id="LGCM01000055">
    <property type="protein sequence ID" value="KPL78519.1"/>
    <property type="molecule type" value="Genomic_DNA"/>
</dbReference>
<evidence type="ECO:0000313" key="20">
    <source>
        <dbReference type="Proteomes" id="UP000050501"/>
    </source>
</evidence>
<evidence type="ECO:0000256" key="12">
    <source>
        <dbReference type="NCBIfam" id="TIGR00209"/>
    </source>
</evidence>
<dbReference type="SUPFAM" id="SSF54197">
    <property type="entry name" value="HIT-like"/>
    <property type="match status" value="2"/>
</dbReference>
<feature type="binding site" evidence="14">
    <location>
        <position position="53"/>
    </location>
    <ligand>
        <name>Zn(2+)</name>
        <dbReference type="ChEBI" id="CHEBI:29105"/>
    </ligand>
</feature>
<dbReference type="STRING" id="229921.ADN01_14740"/>
<evidence type="ECO:0000256" key="6">
    <source>
        <dbReference type="ARBA" id="ARBA00022679"/>
    </source>
</evidence>
<evidence type="ECO:0000256" key="2">
    <source>
        <dbReference type="ARBA" id="ARBA00004947"/>
    </source>
</evidence>
<evidence type="ECO:0000256" key="8">
    <source>
        <dbReference type="ARBA" id="ARBA00022723"/>
    </source>
</evidence>
<feature type="binding site" evidence="15">
    <location>
        <position position="296"/>
    </location>
    <ligand>
        <name>Fe cation</name>
        <dbReference type="ChEBI" id="CHEBI:24875"/>
    </ligand>
</feature>
<comment type="catalytic activity">
    <reaction evidence="1 16">
        <text>alpha-D-galactose 1-phosphate + UDP-alpha-D-glucose = alpha-D-glucose 1-phosphate + UDP-alpha-D-galactose</text>
        <dbReference type="Rhea" id="RHEA:13989"/>
        <dbReference type="ChEBI" id="CHEBI:58336"/>
        <dbReference type="ChEBI" id="CHEBI:58601"/>
        <dbReference type="ChEBI" id="CHEBI:58885"/>
        <dbReference type="ChEBI" id="CHEBI:66914"/>
        <dbReference type="EC" id="2.7.7.12"/>
    </reaction>
</comment>
<feature type="binding site" evidence="14">
    <location>
        <position position="113"/>
    </location>
    <ligand>
        <name>Zn(2+)</name>
        <dbReference type="ChEBI" id="CHEBI:29105"/>
    </ligand>
</feature>